<comment type="caution">
    <text evidence="3">The sequence shown here is derived from an EMBL/GenBank/DDBJ whole genome shotgun (WGS) entry which is preliminary data.</text>
</comment>
<feature type="transmembrane region" description="Helical" evidence="2">
    <location>
        <begin position="90"/>
        <end position="116"/>
    </location>
</feature>
<protein>
    <submittedName>
        <fullName evidence="3">Uncharacterized protein</fullName>
    </submittedName>
</protein>
<reference evidence="3 4" key="1">
    <citation type="journal article" date="2012" name="J. Bacteriol.">
        <title>Genome Sequence of the Bacteriocin-Producing Strain Lactococcus garvieae DCC43.</title>
        <authorList>
            <person name="Gabrielsen C."/>
            <person name="Brede D.A."/>
            <person name="Hernandez P.E."/>
            <person name="Nes I.F."/>
            <person name="Diep D.B."/>
        </authorList>
    </citation>
    <scope>NUCLEOTIDE SEQUENCE [LARGE SCALE GENOMIC DNA]</scope>
    <source>
        <strain evidence="3 4">DCC43</strain>
    </source>
</reference>
<dbReference type="PATRIC" id="fig|1231377.3.peg.602"/>
<proteinExistence type="predicted"/>
<evidence type="ECO:0000313" key="4">
    <source>
        <dbReference type="Proteomes" id="UP000006787"/>
    </source>
</evidence>
<accession>K2NWP6</accession>
<dbReference type="AlphaFoldDB" id="K2NWP6"/>
<keyword evidence="1" id="KW-0175">Coiled coil</keyword>
<dbReference type="EMBL" id="AMQS01000007">
    <property type="protein sequence ID" value="EKF51973.1"/>
    <property type="molecule type" value="Genomic_DNA"/>
</dbReference>
<organism evidence="3 4">
    <name type="scientific">Lactococcus garvieae DCC43</name>
    <dbReference type="NCBI Taxonomy" id="1231377"/>
    <lineage>
        <taxon>Bacteria</taxon>
        <taxon>Bacillati</taxon>
        <taxon>Bacillota</taxon>
        <taxon>Bacilli</taxon>
        <taxon>Lactobacillales</taxon>
        <taxon>Streptococcaceae</taxon>
        <taxon>Lactococcus</taxon>
    </lineage>
</organism>
<feature type="coiled-coil region" evidence="1">
    <location>
        <begin position="3"/>
        <end position="30"/>
    </location>
</feature>
<sequence length="119" mass="13752">MKNKELKNELTKLIDEIDNWEADMEIQGRQFIPAFIYLNISIETLKQLRARGLATYTVNYEQFGGEVDTVSITSKGYTYIEDEKSERNKWLIRTVVVGAITSIIVSGFTTLIVQWLTQR</sequence>
<keyword evidence="2" id="KW-0472">Membrane</keyword>
<name>K2NWP6_9LACT</name>
<evidence type="ECO:0000256" key="2">
    <source>
        <dbReference type="SAM" id="Phobius"/>
    </source>
</evidence>
<dbReference type="Proteomes" id="UP000006787">
    <property type="component" value="Unassembled WGS sequence"/>
</dbReference>
<evidence type="ECO:0000313" key="3">
    <source>
        <dbReference type="EMBL" id="EKF51973.1"/>
    </source>
</evidence>
<keyword evidence="2" id="KW-1133">Transmembrane helix</keyword>
<keyword evidence="2" id="KW-0812">Transmembrane</keyword>
<evidence type="ECO:0000256" key="1">
    <source>
        <dbReference type="SAM" id="Coils"/>
    </source>
</evidence>
<gene>
    <name evidence="3" type="ORF">C426_0601</name>
</gene>
<dbReference type="RefSeq" id="WP_003134897.1">
    <property type="nucleotide sequence ID" value="NZ_AMQS01000007.1"/>
</dbReference>